<dbReference type="CDD" id="cd00085">
    <property type="entry name" value="HNHc"/>
    <property type="match status" value="1"/>
</dbReference>
<sequence>MVITCMLISTRVSIWRANNQLCLYCGDPIKYRDLEIDHLIPDSTSEIELARLIGVLGLPKEFSLNGAINLVPSHHDCNRKKRATQFNEATLRYYLGIWGEKQVKIIEEKSKFERSAERDDILAKLTRQVEAGAISREEVEGLLKSIRTPDERTALSPLVLSFSRLCNDLKVAEMAQSELIDKLRITFQRPLILAEPYTFTGESLSVRLAIWNFDIDRLDPVDLSDWELLDVEPAYKLYGDNSAEALGDAINDTYNIFYAEKYGCPKCGGKVVMSGSASESGEFAIGACQQCGWEDYDS</sequence>
<evidence type="ECO:0000313" key="1">
    <source>
        <dbReference type="EMBL" id="RRQ20917.1"/>
    </source>
</evidence>
<gene>
    <name evidence="1" type="ORF">D6C00_02325</name>
</gene>
<organism evidence="1 2">
    <name type="scientific">Thiohalobacter thiocyanaticus</name>
    <dbReference type="NCBI Taxonomy" id="585455"/>
    <lineage>
        <taxon>Bacteria</taxon>
        <taxon>Pseudomonadati</taxon>
        <taxon>Pseudomonadota</taxon>
        <taxon>Gammaproteobacteria</taxon>
        <taxon>Thiohalobacterales</taxon>
        <taxon>Thiohalobacteraceae</taxon>
        <taxon>Thiohalobacter</taxon>
    </lineage>
</organism>
<protein>
    <submittedName>
        <fullName evidence="1">HNH endonuclease</fullName>
    </submittedName>
</protein>
<accession>A0A426QGN8</accession>
<evidence type="ECO:0000313" key="2">
    <source>
        <dbReference type="Proteomes" id="UP000287798"/>
    </source>
</evidence>
<reference evidence="1 2" key="1">
    <citation type="journal article" date="2010" name="Int. J. Syst. Evol. Microbiol.">
        <title>Thiohalobacter thiocyanaticus gen. nov., sp. nov., a moderately halophilic, sulfur-oxidizing gammaproteobacterium from hypersaline lakes, that utilizes thiocyanate.</title>
        <authorList>
            <person name="Sorokin D.Y."/>
            <person name="Kovaleva O.L."/>
            <person name="Tourova T.P."/>
            <person name="Muyzer G."/>
        </authorList>
    </citation>
    <scope>NUCLEOTIDE SEQUENCE [LARGE SCALE GENOMIC DNA]</scope>
    <source>
        <strain evidence="1 2">Hrh1</strain>
    </source>
</reference>
<keyword evidence="2" id="KW-1185">Reference proteome</keyword>
<comment type="caution">
    <text evidence="1">The sequence shown here is derived from an EMBL/GenBank/DDBJ whole genome shotgun (WGS) entry which is preliminary data.</text>
</comment>
<proteinExistence type="predicted"/>
<dbReference type="Proteomes" id="UP000287798">
    <property type="component" value="Unassembled WGS sequence"/>
</dbReference>
<dbReference type="Gene3D" id="1.10.30.50">
    <property type="match status" value="1"/>
</dbReference>
<keyword evidence="1" id="KW-0378">Hydrolase</keyword>
<dbReference type="AlphaFoldDB" id="A0A426QGN8"/>
<keyword evidence="1" id="KW-0255">Endonuclease</keyword>
<name>A0A426QGN8_9GAMM</name>
<dbReference type="EMBL" id="QZMU01000001">
    <property type="protein sequence ID" value="RRQ20917.1"/>
    <property type="molecule type" value="Genomic_DNA"/>
</dbReference>
<dbReference type="GO" id="GO:0004519">
    <property type="term" value="F:endonuclease activity"/>
    <property type="evidence" value="ECO:0007669"/>
    <property type="project" value="UniProtKB-KW"/>
</dbReference>
<dbReference type="InterPro" id="IPR003615">
    <property type="entry name" value="HNH_nuc"/>
</dbReference>
<keyword evidence="1" id="KW-0540">Nuclease</keyword>